<dbReference type="PANTHER" id="PTHR11455">
    <property type="entry name" value="CRYPTOCHROME"/>
    <property type="match status" value="1"/>
</dbReference>
<evidence type="ECO:0000256" key="4">
    <source>
        <dbReference type="PIRSR" id="PIRSR602081-2"/>
    </source>
</evidence>
<evidence type="ECO:0000259" key="6">
    <source>
        <dbReference type="Pfam" id="PF03441"/>
    </source>
</evidence>
<feature type="region of interest" description="Disordered" evidence="5">
    <location>
        <begin position="242"/>
        <end position="279"/>
    </location>
</feature>
<dbReference type="InterPro" id="IPR036134">
    <property type="entry name" value="Crypto/Photolyase_FAD-like_sf"/>
</dbReference>
<evidence type="ECO:0000256" key="1">
    <source>
        <dbReference type="ARBA" id="ARBA00022630"/>
    </source>
</evidence>
<dbReference type="Pfam" id="PF03441">
    <property type="entry name" value="FAD_binding_7"/>
    <property type="match status" value="1"/>
</dbReference>
<feature type="site" description="Electron transfer via tryptophanyl radical" evidence="4">
    <location>
        <position position="203"/>
    </location>
</feature>
<evidence type="ECO:0000256" key="2">
    <source>
        <dbReference type="ARBA" id="ARBA00022827"/>
    </source>
</evidence>
<dbReference type="GO" id="GO:0003904">
    <property type="term" value="F:deoxyribodipyrimidine photo-lyase activity"/>
    <property type="evidence" value="ECO:0007669"/>
    <property type="project" value="TreeGrafter"/>
</dbReference>
<sequence length="414" mass="45214">MTPLPVPAVDEAEAWVAAHLGDLAGDEVRRSRRFRGDQVAADAALAALDVTGYARRRNEVLPAERRGASGLSPWIRHGLLPLGEVWAAVADGPPRDVAKYRDELAWQEYARHLYARVGRATGRALRHRPEPSAPWSGEAWDRSMACVSLCLDELEGDGWLVNQTRMWMASQWTVRAGAEWTEGEDRFFAHLLDGSRAANRLGWQWTVGAGTGRPYGFSRRQVRRRAPGLCDGCTHRDACPIEDWPTDPDLPRVDAEPALRRDPAPEATAGPREPQGAGRPDAVWLTAESLGDRDPAVVAHPDLPRVFTFDEPLLGRLRLSGKRLVFLAEALAGHAAAGAEVELHRGRPAEVLAGRAVAATFAPVPGWRRLAARVDPVAVHPWPWLVRPGAGPVTSFSAWRKGVGRIRPPAPGSP</sequence>
<dbReference type="SUPFAM" id="SSF48173">
    <property type="entry name" value="Cryptochrome/photolyase FAD-binding domain"/>
    <property type="match status" value="1"/>
</dbReference>
<evidence type="ECO:0000313" key="8">
    <source>
        <dbReference type="Proteomes" id="UP001216390"/>
    </source>
</evidence>
<evidence type="ECO:0000256" key="5">
    <source>
        <dbReference type="SAM" id="MobiDB-lite"/>
    </source>
</evidence>
<evidence type="ECO:0000256" key="3">
    <source>
        <dbReference type="PIRSR" id="PIRSR602081-1"/>
    </source>
</evidence>
<feature type="binding site" evidence="3">
    <location>
        <position position="100"/>
    </location>
    <ligand>
        <name>FAD</name>
        <dbReference type="ChEBI" id="CHEBI:57692"/>
    </ligand>
</feature>
<dbReference type="EMBL" id="CP116942">
    <property type="protein sequence ID" value="WCO67762.1"/>
    <property type="molecule type" value="Genomic_DNA"/>
</dbReference>
<evidence type="ECO:0000313" key="7">
    <source>
        <dbReference type="EMBL" id="WCO67762.1"/>
    </source>
</evidence>
<accession>A0AAF0BUE7</accession>
<dbReference type="GO" id="GO:0071949">
    <property type="term" value="F:FAD binding"/>
    <property type="evidence" value="ECO:0007669"/>
    <property type="project" value="TreeGrafter"/>
</dbReference>
<name>A0AAF0BUE7_9ACTN</name>
<gene>
    <name evidence="7" type="ORF">PO878_03365</name>
</gene>
<keyword evidence="8" id="KW-1185">Reference proteome</keyword>
<dbReference type="InterPro" id="IPR005101">
    <property type="entry name" value="Cryptochr/Photolyase_FAD-bd"/>
</dbReference>
<dbReference type="InterPro" id="IPR002081">
    <property type="entry name" value="Cryptochrome/DNA_photolyase_1"/>
</dbReference>
<dbReference type="Gene3D" id="1.10.579.10">
    <property type="entry name" value="DNA Cyclobutane Dipyrimidine Photolyase, subunit A, domain 3"/>
    <property type="match status" value="1"/>
</dbReference>
<dbReference type="GO" id="GO:0003677">
    <property type="term" value="F:DNA binding"/>
    <property type="evidence" value="ECO:0007669"/>
    <property type="project" value="TreeGrafter"/>
</dbReference>
<reference evidence="7" key="1">
    <citation type="submission" date="2023-01" db="EMBL/GenBank/DDBJ databases">
        <title>The diversity of Class Acidimicrobiia in South China Sea sediment environments and the proposal of Iamia marina sp. nov., a novel species of the genus Iamia.</title>
        <authorList>
            <person name="He Y."/>
            <person name="Tian X."/>
        </authorList>
    </citation>
    <scope>NUCLEOTIDE SEQUENCE</scope>
    <source>
        <strain evidence="7">DSM 19957</strain>
    </source>
</reference>
<feature type="binding site" evidence="3">
    <location>
        <position position="53"/>
    </location>
    <ligand>
        <name>FAD</name>
        <dbReference type="ChEBI" id="CHEBI:57692"/>
    </ligand>
</feature>
<dbReference type="RefSeq" id="WP_272737282.1">
    <property type="nucleotide sequence ID" value="NZ_CP116942.1"/>
</dbReference>
<keyword evidence="1 3" id="KW-0285">Flavoprotein</keyword>
<proteinExistence type="predicted"/>
<protein>
    <submittedName>
        <fullName evidence="7">FAD-binding domain-containing protein</fullName>
    </submittedName>
</protein>
<dbReference type="Proteomes" id="UP001216390">
    <property type="component" value="Chromosome"/>
</dbReference>
<feature type="compositionally biased region" description="Basic and acidic residues" evidence="5">
    <location>
        <begin position="249"/>
        <end position="264"/>
    </location>
</feature>
<feature type="site" description="Electron transfer via tryptophanyl radical" evidence="4">
    <location>
        <position position="135"/>
    </location>
</feature>
<feature type="site" description="Electron transfer via tryptophanyl radical" evidence="4">
    <location>
        <position position="180"/>
    </location>
</feature>
<feature type="domain" description="Cryptochrome/DNA photolyase FAD-binding" evidence="6">
    <location>
        <begin position="102"/>
        <end position="211"/>
    </location>
</feature>
<organism evidence="7 8">
    <name type="scientific">Iamia majanohamensis</name>
    <dbReference type="NCBI Taxonomy" id="467976"/>
    <lineage>
        <taxon>Bacteria</taxon>
        <taxon>Bacillati</taxon>
        <taxon>Actinomycetota</taxon>
        <taxon>Acidimicrobiia</taxon>
        <taxon>Acidimicrobiales</taxon>
        <taxon>Iamiaceae</taxon>
        <taxon>Iamia</taxon>
    </lineage>
</organism>
<keyword evidence="2 3" id="KW-0274">FAD</keyword>
<dbReference type="PANTHER" id="PTHR11455:SF9">
    <property type="entry name" value="CRYPTOCHROME CIRCADIAN CLOCK 5 ISOFORM X1"/>
    <property type="match status" value="1"/>
</dbReference>
<dbReference type="KEGG" id="ima:PO878_03365"/>
<dbReference type="GO" id="GO:0009416">
    <property type="term" value="P:response to light stimulus"/>
    <property type="evidence" value="ECO:0007669"/>
    <property type="project" value="TreeGrafter"/>
</dbReference>
<dbReference type="Gene3D" id="1.25.40.80">
    <property type="match status" value="1"/>
</dbReference>
<comment type="cofactor">
    <cofactor evidence="3">
        <name>FAD</name>
        <dbReference type="ChEBI" id="CHEBI:57692"/>
    </cofactor>
    <text evidence="3">Binds 1 FAD per subunit.</text>
</comment>
<dbReference type="AlphaFoldDB" id="A0AAF0BUE7"/>